<comment type="caution">
    <text evidence="2">The sequence shown here is derived from an EMBL/GenBank/DDBJ whole genome shotgun (WGS) entry which is preliminary data.</text>
</comment>
<evidence type="ECO:0000313" key="3">
    <source>
        <dbReference type="Proteomes" id="UP001213000"/>
    </source>
</evidence>
<accession>A0AAD5YX64</accession>
<gene>
    <name evidence="2" type="ORF">NP233_g4920</name>
</gene>
<feature type="compositionally biased region" description="Basic and acidic residues" evidence="1">
    <location>
        <begin position="382"/>
        <end position="391"/>
    </location>
</feature>
<feature type="compositionally biased region" description="Pro residues" evidence="1">
    <location>
        <begin position="492"/>
        <end position="505"/>
    </location>
</feature>
<keyword evidence="3" id="KW-1185">Reference proteome</keyword>
<feature type="region of interest" description="Disordered" evidence="1">
    <location>
        <begin position="172"/>
        <end position="213"/>
    </location>
</feature>
<feature type="compositionally biased region" description="Polar residues" evidence="1">
    <location>
        <begin position="451"/>
        <end position="472"/>
    </location>
</feature>
<feature type="region of interest" description="Disordered" evidence="1">
    <location>
        <begin position="243"/>
        <end position="301"/>
    </location>
</feature>
<dbReference type="Proteomes" id="UP001213000">
    <property type="component" value="Unassembled WGS sequence"/>
</dbReference>
<feature type="compositionally biased region" description="Acidic residues" evidence="1">
    <location>
        <begin position="177"/>
        <end position="187"/>
    </location>
</feature>
<proteinExistence type="predicted"/>
<feature type="compositionally biased region" description="Polar residues" evidence="1">
    <location>
        <begin position="356"/>
        <end position="365"/>
    </location>
</feature>
<dbReference type="AlphaFoldDB" id="A0AAD5YX64"/>
<feature type="region of interest" description="Disordered" evidence="1">
    <location>
        <begin position="438"/>
        <end position="509"/>
    </location>
</feature>
<organism evidence="2 3">
    <name type="scientific">Leucocoprinus birnbaumii</name>
    <dbReference type="NCBI Taxonomy" id="56174"/>
    <lineage>
        <taxon>Eukaryota</taxon>
        <taxon>Fungi</taxon>
        <taxon>Dikarya</taxon>
        <taxon>Basidiomycota</taxon>
        <taxon>Agaricomycotina</taxon>
        <taxon>Agaricomycetes</taxon>
        <taxon>Agaricomycetidae</taxon>
        <taxon>Agaricales</taxon>
        <taxon>Agaricineae</taxon>
        <taxon>Agaricaceae</taxon>
        <taxon>Leucocoprinus</taxon>
    </lineage>
</organism>
<name>A0AAD5YX64_9AGAR</name>
<sequence>MPAPVNMNANPRKSKSLYTPILYDVPESTVSSMGEAGTCSTYLKRLTREHLARASMEEMESSASWSPTPESKARIAQLTQKVKRAYADANGNPADGRWAFVSDLLRLRCTRGGRRWIGVNLEARAPEIPKHLCVIPNSSEEWNELERRIKNEEDVNSKVQRWIKTAEFEPLTPDVTVDQDQDQDQEETALHPPVASKPQAKTPGGRTSTSAVQSNLKTGFSISNPLSSGSKFGFNVVKRQDSVIRDTKSKNTPSSAPLRRGSPPSTPLVPDSPSSCAVNGAEVPEQSCHPPTLPLSSNSHSQIVSAVPSSPFGFVNQSQQEFNPPSFRQSQIHTSTPLPVLVDQVQQSGPRRKSSSEASITSVSPVTHAEGDCATQNRKRQRSESPDEPAAKRARAIPDNINHPPTPPPPAKVTAGNLATPSAIKDLPRLTELLALSPRNRWSAPRKRVSKSPTPRTAPIQASESLNHSTISAPPEQPHGQKVVDVVNANDNPPPAATIPEPPSETAPSQAPLTLFSVNTVCEVHDDANGGRSRVAEPAADLESEADDIDTSVIEGVLTVQESLPQTPDFPPSPKGDPFRFPSVSAESLASKLEATTYNLFGLDDLDSSPAKSLSSLAGSDSESDDYNGRDDTTLGNINTAVPKHLHDIVDSEFNPQFTSTQKPGLDFNLASNAVLSGQTISDYVDLANEKLPSTSQLQAEVNSQVDEIDRFMDADLGYDSVVPGS</sequence>
<evidence type="ECO:0000256" key="1">
    <source>
        <dbReference type="SAM" id="MobiDB-lite"/>
    </source>
</evidence>
<feature type="region of interest" description="Disordered" evidence="1">
    <location>
        <begin position="610"/>
        <end position="632"/>
    </location>
</feature>
<dbReference type="EMBL" id="JANIEX010000277">
    <property type="protein sequence ID" value="KAJ3569649.1"/>
    <property type="molecule type" value="Genomic_DNA"/>
</dbReference>
<protein>
    <submittedName>
        <fullName evidence="2">Uncharacterized protein</fullName>
    </submittedName>
</protein>
<feature type="region of interest" description="Disordered" evidence="1">
    <location>
        <begin position="344"/>
        <end position="416"/>
    </location>
</feature>
<reference evidence="2" key="1">
    <citation type="submission" date="2022-07" db="EMBL/GenBank/DDBJ databases">
        <title>Genome Sequence of Leucocoprinus birnbaumii.</title>
        <authorList>
            <person name="Buettner E."/>
        </authorList>
    </citation>
    <scope>NUCLEOTIDE SEQUENCE</scope>
    <source>
        <strain evidence="2">VT141</strain>
    </source>
</reference>
<evidence type="ECO:0000313" key="2">
    <source>
        <dbReference type="EMBL" id="KAJ3569649.1"/>
    </source>
</evidence>